<evidence type="ECO:0000313" key="4">
    <source>
        <dbReference type="EMBL" id="KAF8659591.1"/>
    </source>
</evidence>
<evidence type="ECO:0000256" key="1">
    <source>
        <dbReference type="ARBA" id="ARBA00022737"/>
    </source>
</evidence>
<dbReference type="GO" id="GO:0006952">
    <property type="term" value="P:defense response"/>
    <property type="evidence" value="ECO:0007669"/>
    <property type="project" value="UniProtKB-KW"/>
</dbReference>
<proteinExistence type="predicted"/>
<dbReference type="GO" id="GO:0043531">
    <property type="term" value="F:ADP binding"/>
    <property type="evidence" value="ECO:0007669"/>
    <property type="project" value="InterPro"/>
</dbReference>
<dbReference type="Gene3D" id="3.40.50.300">
    <property type="entry name" value="P-loop containing nucleotide triphosphate hydrolases"/>
    <property type="match status" value="1"/>
</dbReference>
<dbReference type="Pfam" id="PF23598">
    <property type="entry name" value="LRR_14"/>
    <property type="match status" value="1"/>
</dbReference>
<protein>
    <recommendedName>
        <fullName evidence="6">NB-ARC domain-containing protein</fullName>
    </recommendedName>
</protein>
<comment type="caution">
    <text evidence="4">The sequence shown here is derived from an EMBL/GenBank/DDBJ whole genome shotgun (WGS) entry which is preliminary data.</text>
</comment>
<dbReference type="InterPro" id="IPR027417">
    <property type="entry name" value="P-loop_NTPase"/>
</dbReference>
<feature type="domain" description="Disease resistance R13L4/SHOC-2-like LRR" evidence="3">
    <location>
        <begin position="170"/>
        <end position="344"/>
    </location>
</feature>
<dbReference type="InterPro" id="IPR055414">
    <property type="entry name" value="LRR_R13L4/SHOC2-like"/>
</dbReference>
<sequence>MVKDFGAQREIAGQIQELKARIIVASQRRDRYTLDEVVVGSGSKNVVPIYPRLPALYVEATNLVGMDGPSEDLIRLVTDEDLSVRVVCVVGFGGSGKTTLANQVYKKIGDQFKCQAFVSVSLNPDIRKILLSLLSQVKNEDYAIAKQSSEETLIDALRDFLKDKRCRLVHIPLDSWSPPPHLLHELISNSDLCICKIPEWLTSLVNLNYIQISINRLRQETLHVLGDLPTLLCLTLYSHKTGPKERLVICNRMFQRLKRLVLWCEVGGLMFESGAMLSLEALEFQIMANEARSMCNAPDLGICYLSSLSDICVWIDCGDAKAEEVHALEGAIRASAKLLPNCPTPYFHRLYWRQ</sequence>
<dbReference type="AlphaFoldDB" id="A0A835DZ86"/>
<gene>
    <name evidence="4" type="ORF">HU200_058345</name>
</gene>
<keyword evidence="1" id="KW-0677">Repeat</keyword>
<feature type="domain" description="NB-ARC" evidence="2">
    <location>
        <begin position="76"/>
        <end position="168"/>
    </location>
</feature>
<dbReference type="Proteomes" id="UP000636709">
    <property type="component" value="Unassembled WGS sequence"/>
</dbReference>
<evidence type="ECO:0000259" key="3">
    <source>
        <dbReference type="Pfam" id="PF23598"/>
    </source>
</evidence>
<organism evidence="4 5">
    <name type="scientific">Digitaria exilis</name>
    <dbReference type="NCBI Taxonomy" id="1010633"/>
    <lineage>
        <taxon>Eukaryota</taxon>
        <taxon>Viridiplantae</taxon>
        <taxon>Streptophyta</taxon>
        <taxon>Embryophyta</taxon>
        <taxon>Tracheophyta</taxon>
        <taxon>Spermatophyta</taxon>
        <taxon>Magnoliopsida</taxon>
        <taxon>Liliopsida</taxon>
        <taxon>Poales</taxon>
        <taxon>Poaceae</taxon>
        <taxon>PACMAD clade</taxon>
        <taxon>Panicoideae</taxon>
        <taxon>Panicodae</taxon>
        <taxon>Paniceae</taxon>
        <taxon>Anthephorinae</taxon>
        <taxon>Digitaria</taxon>
    </lineage>
</organism>
<accession>A0A835DZ86</accession>
<evidence type="ECO:0000259" key="2">
    <source>
        <dbReference type="Pfam" id="PF00931"/>
    </source>
</evidence>
<dbReference type="PANTHER" id="PTHR19338:SF64">
    <property type="entry name" value="AAA+ ATPASE DOMAIN-CONTAINING PROTEIN"/>
    <property type="match status" value="1"/>
</dbReference>
<evidence type="ECO:0008006" key="6">
    <source>
        <dbReference type="Google" id="ProtNLM"/>
    </source>
</evidence>
<dbReference type="EMBL" id="JACEFO010002455">
    <property type="protein sequence ID" value="KAF8659591.1"/>
    <property type="molecule type" value="Genomic_DNA"/>
</dbReference>
<dbReference type="Pfam" id="PF00931">
    <property type="entry name" value="NB-ARC"/>
    <property type="match status" value="1"/>
</dbReference>
<name>A0A835DZ86_9POAL</name>
<dbReference type="OrthoDB" id="1930487at2759"/>
<keyword evidence="5" id="KW-1185">Reference proteome</keyword>
<dbReference type="InterPro" id="IPR002182">
    <property type="entry name" value="NB-ARC"/>
</dbReference>
<dbReference type="PANTHER" id="PTHR19338">
    <property type="entry name" value="TRANSLOCASE OF INNER MITOCHONDRIAL MEMBRANE 13 HOMOLOG"/>
    <property type="match status" value="1"/>
</dbReference>
<evidence type="ECO:0000313" key="5">
    <source>
        <dbReference type="Proteomes" id="UP000636709"/>
    </source>
</evidence>
<dbReference type="SUPFAM" id="SSF52058">
    <property type="entry name" value="L domain-like"/>
    <property type="match status" value="1"/>
</dbReference>
<reference evidence="4" key="1">
    <citation type="submission" date="2020-07" db="EMBL/GenBank/DDBJ databases">
        <title>Genome sequence and genetic diversity analysis of an under-domesticated orphan crop, white fonio (Digitaria exilis).</title>
        <authorList>
            <person name="Bennetzen J.L."/>
            <person name="Chen S."/>
            <person name="Ma X."/>
            <person name="Wang X."/>
            <person name="Yssel A.E.J."/>
            <person name="Chaluvadi S.R."/>
            <person name="Johnson M."/>
            <person name="Gangashetty P."/>
            <person name="Hamidou F."/>
            <person name="Sanogo M.D."/>
            <person name="Zwaenepoel A."/>
            <person name="Wallace J."/>
            <person name="Van De Peer Y."/>
            <person name="Van Deynze A."/>
        </authorList>
    </citation>
    <scope>NUCLEOTIDE SEQUENCE</scope>
    <source>
        <tissue evidence="4">Leaves</tissue>
    </source>
</reference>
<dbReference type="SUPFAM" id="SSF52540">
    <property type="entry name" value="P-loop containing nucleoside triphosphate hydrolases"/>
    <property type="match status" value="1"/>
</dbReference>